<name>A0A0G0K313_9BACT</name>
<dbReference type="PANTHER" id="PTHR21180:SF32">
    <property type="entry name" value="ENDONUCLEASE_EXONUCLEASE_PHOSPHATASE FAMILY DOMAIN-CONTAINING PROTEIN 1"/>
    <property type="match status" value="1"/>
</dbReference>
<evidence type="ECO:0000313" key="3">
    <source>
        <dbReference type="EMBL" id="KKQ73162.1"/>
    </source>
</evidence>
<dbReference type="InterPro" id="IPR003583">
    <property type="entry name" value="Hlx-hairpin-Hlx_DNA-bd_motif"/>
</dbReference>
<dbReference type="Gene3D" id="1.10.150.320">
    <property type="entry name" value="Photosystem II 12 kDa extrinsic protein"/>
    <property type="match status" value="1"/>
</dbReference>
<dbReference type="PATRIC" id="fig|1618336.3.peg.538"/>
<protein>
    <submittedName>
        <fullName evidence="3">Competence protein ComEA-like protein with helix-hairpin-helix repeat region</fullName>
    </submittedName>
</protein>
<dbReference type="STRING" id="1618336.US94_C0037G0006"/>
<keyword evidence="1" id="KW-0472">Membrane</keyword>
<gene>
    <name evidence="3" type="ORF">US94_C0037G0006</name>
</gene>
<dbReference type="EMBL" id="LBUX01000037">
    <property type="protein sequence ID" value="KKQ73162.1"/>
    <property type="molecule type" value="Genomic_DNA"/>
</dbReference>
<feature type="transmembrane region" description="Helical" evidence="1">
    <location>
        <begin position="15"/>
        <end position="36"/>
    </location>
</feature>
<dbReference type="NCBIfam" id="TIGR00426">
    <property type="entry name" value="competence protein ComEA helix-hairpin-helix repeat region"/>
    <property type="match status" value="1"/>
</dbReference>
<dbReference type="SMART" id="SM00278">
    <property type="entry name" value="HhH1"/>
    <property type="match status" value="2"/>
</dbReference>
<evidence type="ECO:0000259" key="2">
    <source>
        <dbReference type="SMART" id="SM00278"/>
    </source>
</evidence>
<organism evidence="3 4">
    <name type="scientific">Berkelbacteria bacterium GW2011_GWB1_38_5</name>
    <dbReference type="NCBI Taxonomy" id="1618336"/>
    <lineage>
        <taxon>Bacteria</taxon>
        <taxon>Candidatus Berkelbacteria</taxon>
    </lineage>
</organism>
<sequence length="147" mass="16125">MDLGFKMLDDFLFRYRFLIGGILIAVILVGSGVLIWDKVKQNKTAAENSQIVEIQKQNDLLRAQLSQNSEPQVAGVVTENESDKININIADASELDKLPGIGPAKAADIISYRDSNDGFQSIEDLTNVKGIGDKTFENLKDLITVGE</sequence>
<dbReference type="Pfam" id="PF12836">
    <property type="entry name" value="HHH_3"/>
    <property type="match status" value="1"/>
</dbReference>
<dbReference type="InterPro" id="IPR004509">
    <property type="entry name" value="Competence_ComEA_HhH"/>
</dbReference>
<dbReference type="InterPro" id="IPR051675">
    <property type="entry name" value="Endo/Exo/Phosphatase_dom_1"/>
</dbReference>
<dbReference type="Proteomes" id="UP000034498">
    <property type="component" value="Unassembled WGS sequence"/>
</dbReference>
<dbReference type="PANTHER" id="PTHR21180">
    <property type="entry name" value="ENDONUCLEASE/EXONUCLEASE/PHOSPHATASE FAMILY DOMAIN-CONTAINING PROTEIN 1"/>
    <property type="match status" value="1"/>
</dbReference>
<accession>A0A0G0K313</accession>
<proteinExistence type="predicted"/>
<dbReference type="GO" id="GO:0006281">
    <property type="term" value="P:DNA repair"/>
    <property type="evidence" value="ECO:0007669"/>
    <property type="project" value="InterPro"/>
</dbReference>
<reference evidence="3 4" key="1">
    <citation type="journal article" date="2015" name="Nature">
        <title>rRNA introns, odd ribosomes, and small enigmatic genomes across a large radiation of phyla.</title>
        <authorList>
            <person name="Brown C.T."/>
            <person name="Hug L.A."/>
            <person name="Thomas B.C."/>
            <person name="Sharon I."/>
            <person name="Castelle C.J."/>
            <person name="Singh A."/>
            <person name="Wilkins M.J."/>
            <person name="Williams K.H."/>
            <person name="Banfield J.F."/>
        </authorList>
    </citation>
    <scope>NUCLEOTIDE SEQUENCE [LARGE SCALE GENOMIC DNA]</scope>
</reference>
<feature type="domain" description="Helix-hairpin-helix DNA-binding motif class 1" evidence="2">
    <location>
        <begin position="123"/>
        <end position="142"/>
    </location>
</feature>
<feature type="domain" description="Helix-hairpin-helix DNA-binding motif class 1" evidence="2">
    <location>
        <begin position="93"/>
        <end position="112"/>
    </location>
</feature>
<dbReference type="GO" id="GO:0015628">
    <property type="term" value="P:protein secretion by the type II secretion system"/>
    <property type="evidence" value="ECO:0007669"/>
    <property type="project" value="TreeGrafter"/>
</dbReference>
<dbReference type="InterPro" id="IPR010994">
    <property type="entry name" value="RuvA_2-like"/>
</dbReference>
<keyword evidence="1" id="KW-1133">Transmembrane helix</keyword>
<keyword evidence="1" id="KW-0812">Transmembrane</keyword>
<dbReference type="SUPFAM" id="SSF47781">
    <property type="entry name" value="RuvA domain 2-like"/>
    <property type="match status" value="1"/>
</dbReference>
<comment type="caution">
    <text evidence="3">The sequence shown here is derived from an EMBL/GenBank/DDBJ whole genome shotgun (WGS) entry which is preliminary data.</text>
</comment>
<evidence type="ECO:0000313" key="4">
    <source>
        <dbReference type="Proteomes" id="UP000034498"/>
    </source>
</evidence>
<evidence type="ECO:0000256" key="1">
    <source>
        <dbReference type="SAM" id="Phobius"/>
    </source>
</evidence>
<dbReference type="GO" id="GO:0003677">
    <property type="term" value="F:DNA binding"/>
    <property type="evidence" value="ECO:0007669"/>
    <property type="project" value="InterPro"/>
</dbReference>
<dbReference type="AlphaFoldDB" id="A0A0G0K313"/>
<dbReference type="GO" id="GO:0015627">
    <property type="term" value="C:type II protein secretion system complex"/>
    <property type="evidence" value="ECO:0007669"/>
    <property type="project" value="TreeGrafter"/>
</dbReference>